<evidence type="ECO:0000313" key="8">
    <source>
        <dbReference type="Proteomes" id="UP000264071"/>
    </source>
</evidence>
<evidence type="ECO:0000313" key="7">
    <source>
        <dbReference type="EMBL" id="HCT58371.1"/>
    </source>
</evidence>
<keyword evidence="2 6" id="KW-0812">Transmembrane</keyword>
<reference evidence="7 8" key="1">
    <citation type="journal article" date="2018" name="Nat. Biotechnol.">
        <title>A standardized bacterial taxonomy based on genome phylogeny substantially revises the tree of life.</title>
        <authorList>
            <person name="Parks D.H."/>
            <person name="Chuvochina M."/>
            <person name="Waite D.W."/>
            <person name="Rinke C."/>
            <person name="Skarshewski A."/>
            <person name="Chaumeil P.A."/>
            <person name="Hugenholtz P."/>
        </authorList>
    </citation>
    <scope>NUCLEOTIDE SEQUENCE [LARGE SCALE GENOMIC DNA]</scope>
    <source>
        <strain evidence="7">UBA8844</strain>
    </source>
</reference>
<evidence type="ECO:0000256" key="4">
    <source>
        <dbReference type="ARBA" id="ARBA00023136"/>
    </source>
</evidence>
<keyword evidence="3 6" id="KW-1133">Transmembrane helix</keyword>
<feature type="transmembrane region" description="Helical" evidence="6">
    <location>
        <begin position="215"/>
        <end position="237"/>
    </location>
</feature>
<keyword evidence="4 6" id="KW-0472">Membrane</keyword>
<dbReference type="GO" id="GO:0016020">
    <property type="term" value="C:membrane"/>
    <property type="evidence" value="ECO:0007669"/>
    <property type="project" value="UniProtKB-SubCell"/>
</dbReference>
<sequence>MASSSSSSRATGAESGSDASSSPAELPRQLGLWSAIAVLVGTTIGSGIFRSPAGIADKLPGPLPLLAVWATGGLFALCGALTLAELAGALPRTGGYFVYIREAWGRLPAFLYGWSELTLIRAAALGGISLTFGEYFIRGLGYDPSIAPYDSYAHYLAAGALGLMAIINVIGLRWGALVQNITTVAKYGGLLIIVLLAFAIGLPKTGGHFTPAAPPGSFSVSAFGLALVSVLWAFDGWGDLSKVAGEVSDPRRTLPRAIVLGTLSIIAIYLLANLAYLSVLSVDEIRGARLVAADVALRLVGPIGVTLVSLTVLLSTFGSVNGSLLTGPRIFFALADDGLFFRQVAAVHPKFKTPYVAILMTGSLGIAFVLLRTFEQLADIFVTASLVFYVLSIGAVFKLRQRPDWNPPVKTPLYPFVPALFCLATLFLLVNALMDPAQRWGTLGVFGVILLGIPVYFLTVGRRRSPGA</sequence>
<evidence type="ECO:0000256" key="5">
    <source>
        <dbReference type="SAM" id="MobiDB-lite"/>
    </source>
</evidence>
<feature type="transmembrane region" description="Helical" evidence="6">
    <location>
        <begin position="440"/>
        <end position="459"/>
    </location>
</feature>
<feature type="compositionally biased region" description="Low complexity" evidence="5">
    <location>
        <begin position="1"/>
        <end position="17"/>
    </location>
</feature>
<feature type="transmembrane region" description="Helical" evidence="6">
    <location>
        <begin position="30"/>
        <end position="49"/>
    </location>
</feature>
<dbReference type="Pfam" id="PF13520">
    <property type="entry name" value="AA_permease_2"/>
    <property type="match status" value="1"/>
</dbReference>
<feature type="transmembrane region" description="Helical" evidence="6">
    <location>
        <begin position="411"/>
        <end position="434"/>
    </location>
</feature>
<comment type="caution">
    <text evidence="7">The sequence shown here is derived from an EMBL/GenBank/DDBJ whole genome shotgun (WGS) entry which is preliminary data.</text>
</comment>
<gene>
    <name evidence="7" type="ORF">DGD08_14295</name>
</gene>
<dbReference type="Gene3D" id="1.20.1740.10">
    <property type="entry name" value="Amino acid/polyamine transporter I"/>
    <property type="match status" value="1"/>
</dbReference>
<evidence type="ECO:0000256" key="6">
    <source>
        <dbReference type="SAM" id="Phobius"/>
    </source>
</evidence>
<dbReference type="EMBL" id="DPIY01000010">
    <property type="protein sequence ID" value="HCT58371.1"/>
    <property type="molecule type" value="Genomic_DNA"/>
</dbReference>
<dbReference type="InterPro" id="IPR002293">
    <property type="entry name" value="AA/rel_permease1"/>
</dbReference>
<evidence type="ECO:0000256" key="2">
    <source>
        <dbReference type="ARBA" id="ARBA00022692"/>
    </source>
</evidence>
<dbReference type="Proteomes" id="UP000264071">
    <property type="component" value="Unassembled WGS sequence"/>
</dbReference>
<organism evidence="7 8">
    <name type="scientific">Gemmatimonas aurantiaca</name>
    <dbReference type="NCBI Taxonomy" id="173480"/>
    <lineage>
        <taxon>Bacteria</taxon>
        <taxon>Pseudomonadati</taxon>
        <taxon>Gemmatimonadota</taxon>
        <taxon>Gemmatimonadia</taxon>
        <taxon>Gemmatimonadales</taxon>
        <taxon>Gemmatimonadaceae</taxon>
        <taxon>Gemmatimonas</taxon>
    </lineage>
</organism>
<name>A0A3D4VB83_9BACT</name>
<feature type="transmembrane region" description="Helical" evidence="6">
    <location>
        <begin position="152"/>
        <end position="172"/>
    </location>
</feature>
<dbReference type="GO" id="GO:0015179">
    <property type="term" value="F:L-amino acid transmembrane transporter activity"/>
    <property type="evidence" value="ECO:0007669"/>
    <property type="project" value="TreeGrafter"/>
</dbReference>
<accession>A0A3D4VB83</accession>
<feature type="transmembrane region" description="Helical" evidence="6">
    <location>
        <begin position="299"/>
        <end position="320"/>
    </location>
</feature>
<proteinExistence type="predicted"/>
<dbReference type="AlphaFoldDB" id="A0A3D4VB83"/>
<dbReference type="InterPro" id="IPR050598">
    <property type="entry name" value="AminoAcid_Transporter"/>
</dbReference>
<comment type="subcellular location">
    <subcellularLocation>
        <location evidence="1">Membrane</location>
        <topology evidence="1">Multi-pass membrane protein</topology>
    </subcellularLocation>
</comment>
<evidence type="ECO:0000256" key="1">
    <source>
        <dbReference type="ARBA" id="ARBA00004141"/>
    </source>
</evidence>
<dbReference type="OMA" id="AWCQKVM"/>
<dbReference type="PIRSF" id="PIRSF006060">
    <property type="entry name" value="AA_transporter"/>
    <property type="match status" value="1"/>
</dbReference>
<feature type="transmembrane region" description="Helical" evidence="6">
    <location>
        <begin position="257"/>
        <end position="279"/>
    </location>
</feature>
<evidence type="ECO:0000256" key="3">
    <source>
        <dbReference type="ARBA" id="ARBA00022989"/>
    </source>
</evidence>
<feature type="region of interest" description="Disordered" evidence="5">
    <location>
        <begin position="1"/>
        <end position="24"/>
    </location>
</feature>
<feature type="transmembrane region" description="Helical" evidence="6">
    <location>
        <begin position="69"/>
        <end position="90"/>
    </location>
</feature>
<dbReference type="PANTHER" id="PTHR11785">
    <property type="entry name" value="AMINO ACID TRANSPORTER"/>
    <property type="match status" value="1"/>
</dbReference>
<feature type="transmembrane region" description="Helical" evidence="6">
    <location>
        <begin position="355"/>
        <end position="374"/>
    </location>
</feature>
<protein>
    <submittedName>
        <fullName evidence="7">Amino acid permease</fullName>
    </submittedName>
</protein>
<feature type="transmembrane region" description="Helical" evidence="6">
    <location>
        <begin position="380"/>
        <end position="399"/>
    </location>
</feature>
<feature type="transmembrane region" description="Helical" evidence="6">
    <location>
        <begin position="111"/>
        <end position="132"/>
    </location>
</feature>
<feature type="transmembrane region" description="Helical" evidence="6">
    <location>
        <begin position="184"/>
        <end position="203"/>
    </location>
</feature>
<dbReference type="PANTHER" id="PTHR11785:SF512">
    <property type="entry name" value="SOBREMESA, ISOFORM B"/>
    <property type="match status" value="1"/>
</dbReference>